<keyword evidence="3" id="KW-1185">Reference proteome</keyword>
<reference evidence="2 3" key="1">
    <citation type="submission" date="2019-04" db="EMBL/GenBank/DDBJ databases">
        <title>Chromosome genome assembly for Takifugu flavidus.</title>
        <authorList>
            <person name="Xiao S."/>
        </authorList>
    </citation>
    <scope>NUCLEOTIDE SEQUENCE [LARGE SCALE GENOMIC DNA]</scope>
    <source>
        <strain evidence="2">HTHZ2018</strain>
        <tissue evidence="2">Muscle</tissue>
    </source>
</reference>
<name>A0A5C6N204_9TELE</name>
<evidence type="ECO:0000313" key="2">
    <source>
        <dbReference type="EMBL" id="TWW59697.1"/>
    </source>
</evidence>
<organism evidence="2 3">
    <name type="scientific">Takifugu flavidus</name>
    <name type="common">sansaifugu</name>
    <dbReference type="NCBI Taxonomy" id="433684"/>
    <lineage>
        <taxon>Eukaryota</taxon>
        <taxon>Metazoa</taxon>
        <taxon>Chordata</taxon>
        <taxon>Craniata</taxon>
        <taxon>Vertebrata</taxon>
        <taxon>Euteleostomi</taxon>
        <taxon>Actinopterygii</taxon>
        <taxon>Neopterygii</taxon>
        <taxon>Teleostei</taxon>
        <taxon>Neoteleostei</taxon>
        <taxon>Acanthomorphata</taxon>
        <taxon>Eupercaria</taxon>
        <taxon>Tetraodontiformes</taxon>
        <taxon>Tetradontoidea</taxon>
        <taxon>Tetraodontidae</taxon>
        <taxon>Takifugu</taxon>
    </lineage>
</organism>
<dbReference type="EMBL" id="RHFK02000019">
    <property type="protein sequence ID" value="TWW59697.1"/>
    <property type="molecule type" value="Genomic_DNA"/>
</dbReference>
<evidence type="ECO:0000256" key="1">
    <source>
        <dbReference type="SAM" id="MobiDB-lite"/>
    </source>
</evidence>
<comment type="caution">
    <text evidence="2">The sequence shown here is derived from an EMBL/GenBank/DDBJ whole genome shotgun (WGS) entry which is preliminary data.</text>
</comment>
<gene>
    <name evidence="2" type="ORF">D4764_06G0012270</name>
</gene>
<feature type="compositionally biased region" description="Gly residues" evidence="1">
    <location>
        <begin position="29"/>
        <end position="42"/>
    </location>
</feature>
<dbReference type="AlphaFoldDB" id="A0A5C6N204"/>
<dbReference type="Proteomes" id="UP000324091">
    <property type="component" value="Chromosome 6"/>
</dbReference>
<protein>
    <submittedName>
        <fullName evidence="2">Uncharacterized protein</fullName>
    </submittedName>
</protein>
<accession>A0A5C6N204</accession>
<evidence type="ECO:0000313" key="3">
    <source>
        <dbReference type="Proteomes" id="UP000324091"/>
    </source>
</evidence>
<feature type="compositionally biased region" description="Gly residues" evidence="1">
    <location>
        <begin position="1"/>
        <end position="20"/>
    </location>
</feature>
<proteinExistence type="predicted"/>
<feature type="region of interest" description="Disordered" evidence="1">
    <location>
        <begin position="1"/>
        <end position="63"/>
    </location>
</feature>
<sequence>MERIKGGGAWNGGGKSGNGLGPDKSQEEGQGGRWGVDGGGRGQEVLKGGQAAPDRSLQKEDLEDGWKMETVAVLPNTECTCWHDRPMQGHCRGLIIQSTEKPRFFSWGSSFF</sequence>